<evidence type="ECO:0000313" key="2">
    <source>
        <dbReference type="Proteomes" id="UP000663608"/>
    </source>
</evidence>
<sequence length="433" mass="51531">MKKLYFDLDKKMIKKVSKLSSNKKYVFKILHIDEPGMLRSLNKLIQHGPIIVSLANYYNDFLIPTFLLVKSLKNDAKYSTDNSFLFYLDTLFNQFYNFEEYLLQIFNDYFELKLATSRKHRKKILEDIKYSRKNLPSLQDDLLTCDEEDKSIIEARIELANVSQGDVEVLTINTFKKRYEKLYVKDEIYRELEQTLENINSLKVIRNTVTHVRSMTFDGIKAETNPYLPIYSVSFNKEINNNRIYNEGSSLVNDSFVSPELKEKNIIDDVEKILNACKKALDIANTYAVSSLFPNQLQNEGRKYYIFWTRCNNCGSIFLDFQLTHKKYTVLEKLPKCHKKFCVGCLKEFEATVIRRNEINEYFYKYNLNKYFKEDFEITKLYMDSWDNLEKFEKYRRLNIKLRSSIIFEQKLSKFCSEHNLKLKMKNSEKENG</sequence>
<dbReference type="RefSeq" id="WP_205871669.1">
    <property type="nucleotide sequence ID" value="NZ_CP070872.1"/>
</dbReference>
<protein>
    <submittedName>
        <fullName evidence="1">Uncharacterized protein</fullName>
    </submittedName>
</protein>
<dbReference type="KEGG" id="lti:JW886_06925"/>
<reference evidence="1 2" key="1">
    <citation type="submission" date="2021-02" db="EMBL/GenBank/DDBJ databases">
        <title>Complete genome sequence of Lactococcus lactis strain K_LL004.</title>
        <authorList>
            <person name="Kim H.B."/>
        </authorList>
    </citation>
    <scope>NUCLEOTIDE SEQUENCE [LARGE SCALE GENOMIC DNA]</scope>
    <source>
        <strain evidence="1 2">K_LL004</strain>
    </source>
</reference>
<name>A0AA45QQW1_9LACT</name>
<gene>
    <name evidence="1" type="ORF">JW886_06925</name>
</gene>
<dbReference type="Proteomes" id="UP000663608">
    <property type="component" value="Chromosome"/>
</dbReference>
<keyword evidence="2" id="KW-1185">Reference proteome</keyword>
<organism evidence="1 2">
    <name type="scientific">Lactococcus taiwanensis</name>
    <dbReference type="NCBI Taxonomy" id="1151742"/>
    <lineage>
        <taxon>Bacteria</taxon>
        <taxon>Bacillati</taxon>
        <taxon>Bacillota</taxon>
        <taxon>Bacilli</taxon>
        <taxon>Lactobacillales</taxon>
        <taxon>Streptococcaceae</taxon>
        <taxon>Lactococcus</taxon>
    </lineage>
</organism>
<dbReference type="AlphaFoldDB" id="A0AA45QQW1"/>
<proteinExistence type="predicted"/>
<evidence type="ECO:0000313" key="1">
    <source>
        <dbReference type="EMBL" id="QSE76197.1"/>
    </source>
</evidence>
<accession>A0AA45QQW1</accession>
<dbReference type="EMBL" id="CP070872">
    <property type="protein sequence ID" value="QSE76197.1"/>
    <property type="molecule type" value="Genomic_DNA"/>
</dbReference>